<organism evidence="3 4">
    <name type="scientific">Desulfuromusa kysingii</name>
    <dbReference type="NCBI Taxonomy" id="37625"/>
    <lineage>
        <taxon>Bacteria</taxon>
        <taxon>Pseudomonadati</taxon>
        <taxon>Thermodesulfobacteriota</taxon>
        <taxon>Desulfuromonadia</taxon>
        <taxon>Desulfuromonadales</taxon>
        <taxon>Geopsychrobacteraceae</taxon>
        <taxon>Desulfuromusa</taxon>
    </lineage>
</organism>
<dbReference type="STRING" id="37625.SAMN05660420_01991"/>
<dbReference type="SUPFAM" id="SSF52402">
    <property type="entry name" value="Adenine nucleotide alpha hydrolases-like"/>
    <property type="match status" value="1"/>
</dbReference>
<gene>
    <name evidence="3" type="ORF">SAMN05660420_01991</name>
</gene>
<name>A0A1H4AUV7_9BACT</name>
<dbReference type="OrthoDB" id="5401998at2"/>
<dbReference type="PANTHER" id="PTHR46268">
    <property type="entry name" value="STRESS RESPONSE PROTEIN NHAX"/>
    <property type="match status" value="1"/>
</dbReference>
<evidence type="ECO:0000259" key="2">
    <source>
        <dbReference type="Pfam" id="PF00582"/>
    </source>
</evidence>
<dbReference type="InterPro" id="IPR014729">
    <property type="entry name" value="Rossmann-like_a/b/a_fold"/>
</dbReference>
<dbReference type="RefSeq" id="WP_092347569.1">
    <property type="nucleotide sequence ID" value="NZ_FNQN01000005.1"/>
</dbReference>
<dbReference type="Gene3D" id="3.40.50.620">
    <property type="entry name" value="HUPs"/>
    <property type="match status" value="1"/>
</dbReference>
<reference evidence="3 4" key="1">
    <citation type="submission" date="2016-10" db="EMBL/GenBank/DDBJ databases">
        <authorList>
            <person name="de Groot N.N."/>
        </authorList>
    </citation>
    <scope>NUCLEOTIDE SEQUENCE [LARGE SCALE GENOMIC DNA]</scope>
    <source>
        <strain evidence="3 4">DSM 7343</strain>
    </source>
</reference>
<sequence length="141" mass="16088">MNTRILIPVNDSPTTEQTISDVINYKEKLPLRLVLLHVINDQLAYRMIPDFQIEMVRENAEKAARNRLEILAEKLRQTGFTVELRLEFGAPRQVIPHIANDEEFQLLVIGRKTGGGEIRDVLFGSVANYVLHNVKCPVLLL</sequence>
<accession>A0A1H4AUV7</accession>
<dbReference type="Pfam" id="PF00582">
    <property type="entry name" value="Usp"/>
    <property type="match status" value="1"/>
</dbReference>
<dbReference type="AlphaFoldDB" id="A0A1H4AUV7"/>
<dbReference type="InterPro" id="IPR006016">
    <property type="entry name" value="UspA"/>
</dbReference>
<dbReference type="PANTHER" id="PTHR46268:SF6">
    <property type="entry name" value="UNIVERSAL STRESS PROTEIN UP12"/>
    <property type="match status" value="1"/>
</dbReference>
<dbReference type="EMBL" id="FNQN01000005">
    <property type="protein sequence ID" value="SEA39699.1"/>
    <property type="molecule type" value="Genomic_DNA"/>
</dbReference>
<proteinExistence type="inferred from homology"/>
<evidence type="ECO:0000313" key="4">
    <source>
        <dbReference type="Proteomes" id="UP000199409"/>
    </source>
</evidence>
<evidence type="ECO:0000313" key="3">
    <source>
        <dbReference type="EMBL" id="SEA39699.1"/>
    </source>
</evidence>
<keyword evidence="4" id="KW-1185">Reference proteome</keyword>
<comment type="similarity">
    <text evidence="1">Belongs to the universal stress protein A family.</text>
</comment>
<feature type="domain" description="UspA" evidence="2">
    <location>
        <begin position="1"/>
        <end position="140"/>
    </location>
</feature>
<dbReference type="InterPro" id="IPR006015">
    <property type="entry name" value="Universal_stress_UspA"/>
</dbReference>
<dbReference type="PRINTS" id="PR01438">
    <property type="entry name" value="UNVRSLSTRESS"/>
</dbReference>
<dbReference type="Proteomes" id="UP000199409">
    <property type="component" value="Unassembled WGS sequence"/>
</dbReference>
<evidence type="ECO:0000256" key="1">
    <source>
        <dbReference type="ARBA" id="ARBA00008791"/>
    </source>
</evidence>
<dbReference type="CDD" id="cd00293">
    <property type="entry name" value="USP-like"/>
    <property type="match status" value="1"/>
</dbReference>
<protein>
    <submittedName>
        <fullName evidence="3">Nucleotide-binding universal stress protein, UspA family</fullName>
    </submittedName>
</protein>